<evidence type="ECO:0000313" key="4">
    <source>
        <dbReference type="Proteomes" id="UP000502136"/>
    </source>
</evidence>
<evidence type="ECO:0000259" key="2">
    <source>
        <dbReference type="Pfam" id="PF10552"/>
    </source>
</evidence>
<dbReference type="Proteomes" id="UP000502136">
    <property type="component" value="Chromosome"/>
</dbReference>
<dbReference type="RefSeq" id="WP_168908309.1">
    <property type="nucleotide sequence ID" value="NZ_CP051428.1"/>
</dbReference>
<dbReference type="InterPro" id="IPR018878">
    <property type="entry name" value="ORF6C_dom"/>
</dbReference>
<name>A0A6H2GZD6_9BACL</name>
<accession>A0A6H2GZD6</accession>
<dbReference type="EMBL" id="CP051428">
    <property type="protein sequence ID" value="QJC52757.1"/>
    <property type="molecule type" value="Genomic_DNA"/>
</dbReference>
<keyword evidence="1" id="KW-0175">Coiled coil</keyword>
<dbReference type="KEGG" id="palr:HGI30_15090"/>
<organism evidence="3 4">
    <name type="scientific">Paenibacillus albicereus</name>
    <dbReference type="NCBI Taxonomy" id="2726185"/>
    <lineage>
        <taxon>Bacteria</taxon>
        <taxon>Bacillati</taxon>
        <taxon>Bacillota</taxon>
        <taxon>Bacilli</taxon>
        <taxon>Bacillales</taxon>
        <taxon>Paenibacillaceae</taxon>
        <taxon>Paenibacillus</taxon>
    </lineage>
</organism>
<reference evidence="3 4" key="1">
    <citation type="submission" date="2020-04" db="EMBL/GenBank/DDBJ databases">
        <title>Novel Paenibacillus strain UniB2 isolated from commercial digestive syrup.</title>
        <authorList>
            <person name="Thorat V."/>
            <person name="Kirdat K."/>
            <person name="Tiwarekar B."/>
            <person name="Yadav A."/>
        </authorList>
    </citation>
    <scope>NUCLEOTIDE SEQUENCE [LARGE SCALE GENOMIC DNA]</scope>
    <source>
        <strain evidence="3 4">UniB2</strain>
    </source>
</reference>
<feature type="coiled-coil region" evidence="1">
    <location>
        <begin position="11"/>
        <end position="45"/>
    </location>
</feature>
<dbReference type="Pfam" id="PF10552">
    <property type="entry name" value="ORF6C"/>
    <property type="match status" value="1"/>
</dbReference>
<evidence type="ECO:0000256" key="1">
    <source>
        <dbReference type="SAM" id="Coils"/>
    </source>
</evidence>
<keyword evidence="4" id="KW-1185">Reference proteome</keyword>
<evidence type="ECO:0000313" key="3">
    <source>
        <dbReference type="EMBL" id="QJC52757.1"/>
    </source>
</evidence>
<gene>
    <name evidence="3" type="ORF">HGI30_15090</name>
</gene>
<dbReference type="AlphaFoldDB" id="A0A6H2GZD6"/>
<feature type="domain" description="ORF6C" evidence="2">
    <location>
        <begin position="12"/>
        <end position="110"/>
    </location>
</feature>
<sequence length="144" mass="16502">MFNQLSLGTPNESLLTRISELEKSLKEARERIQCSRQQLKNLKAHGKQKVVKLLGDPDSPNYKTGFRSSFHILWKGYKEVFELRSVSETKEHQYSEALYWIATWSPPVKLSPPSCFLCEAEPGTIDTSEGPMGEFCYKLFGEPR</sequence>
<proteinExistence type="predicted"/>
<protein>
    <recommendedName>
        <fullName evidence="2">ORF6C domain-containing protein</fullName>
    </recommendedName>
</protein>